<dbReference type="InterPro" id="IPR017956">
    <property type="entry name" value="AT_hook_DNA-bd_motif"/>
</dbReference>
<dbReference type="Proteomes" id="UP001314170">
    <property type="component" value="Unassembled WGS sequence"/>
</dbReference>
<feature type="region of interest" description="Disordered" evidence="6">
    <location>
        <begin position="76"/>
        <end position="189"/>
    </location>
</feature>
<dbReference type="GO" id="GO:0030261">
    <property type="term" value="P:chromosome condensation"/>
    <property type="evidence" value="ECO:0007669"/>
    <property type="project" value="TreeGrafter"/>
</dbReference>
<protein>
    <recommendedName>
        <fullName evidence="7">H15 domain-containing protein</fullName>
    </recommendedName>
</protein>
<evidence type="ECO:0000313" key="9">
    <source>
        <dbReference type="Proteomes" id="UP001314170"/>
    </source>
</evidence>
<keyword evidence="3" id="KW-0677">Repeat</keyword>
<dbReference type="InterPro" id="IPR005818">
    <property type="entry name" value="Histone_H1/H5_H15"/>
</dbReference>
<dbReference type="PANTHER" id="PTHR11467:SF162">
    <property type="entry name" value="HMG-Y-RELATED PROTEIN A"/>
    <property type="match status" value="1"/>
</dbReference>
<dbReference type="PANTHER" id="PTHR11467">
    <property type="entry name" value="HISTONE H1"/>
    <property type="match status" value="1"/>
</dbReference>
<dbReference type="InterPro" id="IPR036388">
    <property type="entry name" value="WH-like_DNA-bd_sf"/>
</dbReference>
<dbReference type="FunFam" id="1.10.10.10:FF:000493">
    <property type="entry name" value="HMG-Y-related protein A"/>
    <property type="match status" value="1"/>
</dbReference>
<name>A0AAV1RU25_9ROSI</name>
<keyword evidence="5" id="KW-0539">Nucleus</keyword>
<proteinExistence type="predicted"/>
<dbReference type="GO" id="GO:0006334">
    <property type="term" value="P:nucleosome assembly"/>
    <property type="evidence" value="ECO:0007669"/>
    <property type="project" value="InterPro"/>
</dbReference>
<dbReference type="GO" id="GO:0045910">
    <property type="term" value="P:negative regulation of DNA recombination"/>
    <property type="evidence" value="ECO:0007669"/>
    <property type="project" value="TreeGrafter"/>
</dbReference>
<dbReference type="PRINTS" id="PR00930">
    <property type="entry name" value="HIGHMOBLTYIY"/>
</dbReference>
<dbReference type="GO" id="GO:0005730">
    <property type="term" value="C:nucleolus"/>
    <property type="evidence" value="ECO:0007669"/>
    <property type="project" value="TreeGrafter"/>
</dbReference>
<keyword evidence="9" id="KW-1185">Reference proteome</keyword>
<dbReference type="GO" id="GO:0000786">
    <property type="term" value="C:nucleosome"/>
    <property type="evidence" value="ECO:0007669"/>
    <property type="project" value="InterPro"/>
</dbReference>
<reference evidence="8 9" key="1">
    <citation type="submission" date="2024-01" db="EMBL/GenBank/DDBJ databases">
        <authorList>
            <person name="Waweru B."/>
        </authorList>
    </citation>
    <scope>NUCLEOTIDE SEQUENCE [LARGE SCALE GENOMIC DNA]</scope>
</reference>
<dbReference type="PRINTS" id="PR00929">
    <property type="entry name" value="ATHOOK"/>
</dbReference>
<evidence type="ECO:0000313" key="8">
    <source>
        <dbReference type="EMBL" id="CAK7339032.1"/>
    </source>
</evidence>
<dbReference type="Pfam" id="PF00538">
    <property type="entry name" value="Linker_histone"/>
    <property type="match status" value="1"/>
</dbReference>
<dbReference type="InterPro" id="IPR036390">
    <property type="entry name" value="WH_DNA-bd_sf"/>
</dbReference>
<dbReference type="Gene3D" id="1.10.10.10">
    <property type="entry name" value="Winged helix-like DNA-binding domain superfamily/Winged helix DNA-binding domain"/>
    <property type="match status" value="1"/>
</dbReference>
<organism evidence="8 9">
    <name type="scientific">Dovyalis caffra</name>
    <dbReference type="NCBI Taxonomy" id="77055"/>
    <lineage>
        <taxon>Eukaryota</taxon>
        <taxon>Viridiplantae</taxon>
        <taxon>Streptophyta</taxon>
        <taxon>Embryophyta</taxon>
        <taxon>Tracheophyta</taxon>
        <taxon>Spermatophyta</taxon>
        <taxon>Magnoliopsida</taxon>
        <taxon>eudicotyledons</taxon>
        <taxon>Gunneridae</taxon>
        <taxon>Pentapetalae</taxon>
        <taxon>rosids</taxon>
        <taxon>fabids</taxon>
        <taxon>Malpighiales</taxon>
        <taxon>Salicaceae</taxon>
        <taxon>Flacourtieae</taxon>
        <taxon>Dovyalis</taxon>
    </lineage>
</organism>
<dbReference type="GO" id="GO:0031492">
    <property type="term" value="F:nucleosomal DNA binding"/>
    <property type="evidence" value="ECO:0007669"/>
    <property type="project" value="TreeGrafter"/>
</dbReference>
<evidence type="ECO:0000256" key="6">
    <source>
        <dbReference type="SAM" id="MobiDB-lite"/>
    </source>
</evidence>
<evidence type="ECO:0000256" key="5">
    <source>
        <dbReference type="ARBA" id="ARBA00023242"/>
    </source>
</evidence>
<evidence type="ECO:0000256" key="1">
    <source>
        <dbReference type="ARBA" id="ARBA00004123"/>
    </source>
</evidence>
<keyword evidence="4" id="KW-0238">DNA-binding</keyword>
<evidence type="ECO:0000259" key="7">
    <source>
        <dbReference type="PROSITE" id="PS51504"/>
    </source>
</evidence>
<feature type="domain" description="H15" evidence="7">
    <location>
        <begin position="11"/>
        <end position="80"/>
    </location>
</feature>
<comment type="caution">
    <text evidence="8">The sequence shown here is derived from an EMBL/GenBank/DDBJ whole genome shotgun (WGS) entry which is preliminary data.</text>
</comment>
<dbReference type="PROSITE" id="PS51504">
    <property type="entry name" value="H15"/>
    <property type="match status" value="1"/>
</dbReference>
<gene>
    <name evidence="8" type="ORF">DCAF_LOCUS14080</name>
</gene>
<dbReference type="GO" id="GO:0006355">
    <property type="term" value="P:regulation of DNA-templated transcription"/>
    <property type="evidence" value="ECO:0007669"/>
    <property type="project" value="InterPro"/>
</dbReference>
<evidence type="ECO:0000256" key="4">
    <source>
        <dbReference type="ARBA" id="ARBA00023125"/>
    </source>
</evidence>
<sequence length="189" mass="20068">MATEEIHRPPSLPPYPEMILSAITALNEAGGSNKTSISKYIESKYGDLPAGHTALLAHHLNRMKDMGEIIFWKNNYMKPDPNAPPRRGRGRPPKPKDPLPTGADLAPARPRGRPPKDPNAPPKPVKPKAATGGSGKPRGRPRKMARPTGGMTGAATTTSAVPMTAGSGRPRGRPPKVKAAAMTEVSVQN</sequence>
<dbReference type="InterPro" id="IPR000116">
    <property type="entry name" value="HMGA"/>
</dbReference>
<dbReference type="SMART" id="SM00526">
    <property type="entry name" value="H15"/>
    <property type="match status" value="1"/>
</dbReference>
<dbReference type="SMART" id="SM00384">
    <property type="entry name" value="AT_hook"/>
    <property type="match status" value="4"/>
</dbReference>
<comment type="subcellular location">
    <subcellularLocation>
        <location evidence="2">Chromosome</location>
    </subcellularLocation>
    <subcellularLocation>
        <location evidence="1">Nucleus</location>
    </subcellularLocation>
</comment>
<dbReference type="AlphaFoldDB" id="A0AAV1RU25"/>
<accession>A0AAV1RU25</accession>
<dbReference type="GO" id="GO:0003690">
    <property type="term" value="F:double-stranded DNA binding"/>
    <property type="evidence" value="ECO:0007669"/>
    <property type="project" value="TreeGrafter"/>
</dbReference>
<evidence type="ECO:0000256" key="3">
    <source>
        <dbReference type="ARBA" id="ARBA00022737"/>
    </source>
</evidence>
<dbReference type="SUPFAM" id="SSF46785">
    <property type="entry name" value="Winged helix' DNA-binding domain"/>
    <property type="match status" value="1"/>
</dbReference>
<dbReference type="EMBL" id="CAWUPB010001156">
    <property type="protein sequence ID" value="CAK7339032.1"/>
    <property type="molecule type" value="Genomic_DNA"/>
</dbReference>
<evidence type="ECO:0000256" key="2">
    <source>
        <dbReference type="ARBA" id="ARBA00004286"/>
    </source>
</evidence>